<evidence type="ECO:0000256" key="1">
    <source>
        <dbReference type="ARBA" id="ARBA00022750"/>
    </source>
</evidence>
<keyword evidence="1" id="KW-0645">Protease</keyword>
<dbReference type="Pfam" id="PF25597">
    <property type="entry name" value="SH3_retrovirus"/>
    <property type="match status" value="1"/>
</dbReference>
<sequence>MASSSSSNSTSSPPTSTVSSPYTLHPSDSPSLVLVSSLLTGDNFPKWQKAMTRALNAKNKLSFVDGSLPTPDPNSPKYKQWNQTKDMVLTWILNSISPSIANSLEYHTNPREEEQQRLLHIRPLSTESMAFAAANFGTTRSNLCCTECGKMGHTRDRCWRVIGYPSGRDPRSKPRPSLLGKPPSSLTPVANQASFSSDSSSVSGLTPDLYQKLLDLLNPTPTSCNFVGNVTSSPFSFDSHHDWVVDSGASAHMCHNRRLFSALKPPPPSLSVKLPNGHTLSIMGPTVDKADWSGHLLNIARSLRFQAHLPLKFWGECVLIVAYLINRTPSRILQNKSPFELLFNTIPNYNHLRVFGCLCYAQTLRAHRDKFSPRASKCLFLGYPSNHKAYKLYNLDTQQIFFSRDVTFHEDIFPFQDLPDISHPSIPILPLPVPEPILSLPVPEPILPTPSSPPSTTTTDSPPPPSTSLRPRRTTSHPAYLQDYVCPTLHVRPTASSLITSTSGIAHPLSAFLSYSRFSPSHLTFLHALTSSVEPSCYSTALCHSHWHEAMSNELRALEANSTWTLEPLPPGKKPIGCKWVFKTKLKADGSIERYKARLVAKGYTQVEGLDYHETFAPVAKMTTVRCLLAVAAAQQWIIHQLDVNNAFLHGDLDEEVYMTPPPGYCPKGETRVCRLRKSLYGLKQASRNWFFKLTTVLLDAGFTQSQADHSLFTLVKTTSITIVLVYVDDILVAGNDLSQIETFKHALSTNFKTKDLGPLKYFLGLEVARSQKGIFLNQRKYALDILNDSGQLGARIASFPMEQNLKHTIQDGALLFDPSAYRRLVGRLIYLTITHLDIVFAYSDWASCPTTRRSTTGYFIQLGTSPISWRTKKQMTVDRSSAEAEYRAMAVTTCELTWLKQLLADFGISHPEPFSLHCDNQSALHIAHNPVFHERTKHIKIDCHIIRDKIRSGLLTAVHTSSHEQIADIFTKALGRELFHHFLCKLGITDLHAPT</sequence>
<evidence type="ECO:0000256" key="3">
    <source>
        <dbReference type="SAM" id="MobiDB-lite"/>
    </source>
</evidence>
<dbReference type="Pfam" id="PF14244">
    <property type="entry name" value="Retrotran_gag_3"/>
    <property type="match status" value="1"/>
</dbReference>
<organism evidence="5">
    <name type="scientific">Fagus sylvatica</name>
    <name type="common">Beechnut</name>
    <dbReference type="NCBI Taxonomy" id="28930"/>
    <lineage>
        <taxon>Eukaryota</taxon>
        <taxon>Viridiplantae</taxon>
        <taxon>Streptophyta</taxon>
        <taxon>Embryophyta</taxon>
        <taxon>Tracheophyta</taxon>
        <taxon>Spermatophyta</taxon>
        <taxon>Magnoliopsida</taxon>
        <taxon>eudicotyledons</taxon>
        <taxon>Gunneridae</taxon>
        <taxon>Pentapetalae</taxon>
        <taxon>rosids</taxon>
        <taxon>fabids</taxon>
        <taxon>Fagales</taxon>
        <taxon>Fagaceae</taxon>
        <taxon>Fagus</taxon>
    </lineage>
</organism>
<dbReference type="GO" id="GO:0004190">
    <property type="term" value="F:aspartic-type endopeptidase activity"/>
    <property type="evidence" value="ECO:0007669"/>
    <property type="project" value="UniProtKB-KW"/>
</dbReference>
<evidence type="ECO:0000256" key="2">
    <source>
        <dbReference type="PROSITE-ProRule" id="PRU00047"/>
    </source>
</evidence>
<reference evidence="5" key="1">
    <citation type="submission" date="2018-02" db="EMBL/GenBank/DDBJ databases">
        <authorList>
            <person name="Cohen D.B."/>
            <person name="Kent A.D."/>
        </authorList>
    </citation>
    <scope>NUCLEOTIDE SEQUENCE</scope>
</reference>
<dbReference type="PROSITE" id="PS50158">
    <property type="entry name" value="ZF_CCHC"/>
    <property type="match status" value="1"/>
</dbReference>
<dbReference type="InterPro" id="IPR043502">
    <property type="entry name" value="DNA/RNA_pol_sf"/>
</dbReference>
<dbReference type="InterPro" id="IPR054722">
    <property type="entry name" value="PolX-like_BBD"/>
</dbReference>
<feature type="compositionally biased region" description="Low complexity" evidence="3">
    <location>
        <begin position="194"/>
        <end position="203"/>
    </location>
</feature>
<dbReference type="InterPro" id="IPR013103">
    <property type="entry name" value="RVT_2"/>
</dbReference>
<keyword evidence="2" id="KW-0479">Metal-binding</keyword>
<protein>
    <recommendedName>
        <fullName evidence="4">CCHC-type domain-containing protein</fullName>
    </recommendedName>
</protein>
<accession>A0A2N9F1L6</accession>
<dbReference type="Pfam" id="PF22936">
    <property type="entry name" value="Pol_BBD"/>
    <property type="match status" value="1"/>
</dbReference>
<dbReference type="CDD" id="cd09272">
    <property type="entry name" value="RNase_HI_RT_Ty1"/>
    <property type="match status" value="1"/>
</dbReference>
<dbReference type="InterPro" id="IPR001878">
    <property type="entry name" value="Znf_CCHC"/>
</dbReference>
<feature type="domain" description="CCHC-type" evidence="4">
    <location>
        <begin position="145"/>
        <end position="158"/>
    </location>
</feature>
<gene>
    <name evidence="5" type="ORF">FSB_LOCUS8653</name>
</gene>
<dbReference type="InterPro" id="IPR029472">
    <property type="entry name" value="Copia-like_N"/>
</dbReference>
<dbReference type="EMBL" id="OIVN01000469">
    <property type="protein sequence ID" value="SPC80771.1"/>
    <property type="molecule type" value="Genomic_DNA"/>
</dbReference>
<proteinExistence type="predicted"/>
<dbReference type="PANTHER" id="PTHR11439">
    <property type="entry name" value="GAG-POL-RELATED RETROTRANSPOSON"/>
    <property type="match status" value="1"/>
</dbReference>
<dbReference type="InterPro" id="IPR057670">
    <property type="entry name" value="SH3_retrovirus"/>
</dbReference>
<feature type="compositionally biased region" description="Pro residues" evidence="3">
    <location>
        <begin position="444"/>
        <end position="453"/>
    </location>
</feature>
<dbReference type="AlphaFoldDB" id="A0A2N9F1L6"/>
<dbReference type="Pfam" id="PF07727">
    <property type="entry name" value="RVT_2"/>
    <property type="match status" value="1"/>
</dbReference>
<evidence type="ECO:0000259" key="4">
    <source>
        <dbReference type="PROSITE" id="PS50158"/>
    </source>
</evidence>
<keyword evidence="2" id="KW-0863">Zinc-finger</keyword>
<feature type="region of interest" description="Disordered" evidence="3">
    <location>
        <begin position="1"/>
        <end position="24"/>
    </location>
</feature>
<dbReference type="GO" id="GO:0003676">
    <property type="term" value="F:nucleic acid binding"/>
    <property type="evidence" value="ECO:0007669"/>
    <property type="project" value="InterPro"/>
</dbReference>
<keyword evidence="1" id="KW-0378">Hydrolase</keyword>
<feature type="region of interest" description="Disordered" evidence="3">
    <location>
        <begin position="444"/>
        <end position="474"/>
    </location>
</feature>
<dbReference type="PANTHER" id="PTHR11439:SF498">
    <property type="entry name" value="DNAK FAMILY PROTEIN"/>
    <property type="match status" value="1"/>
</dbReference>
<keyword evidence="2" id="KW-0862">Zinc</keyword>
<feature type="region of interest" description="Disordered" evidence="3">
    <location>
        <begin position="165"/>
        <end position="203"/>
    </location>
</feature>
<feature type="compositionally biased region" description="Polar residues" evidence="3">
    <location>
        <begin position="184"/>
        <end position="193"/>
    </location>
</feature>
<name>A0A2N9F1L6_FAGSY</name>
<dbReference type="InterPro" id="IPR012337">
    <property type="entry name" value="RNaseH-like_sf"/>
</dbReference>
<dbReference type="GO" id="GO:0008270">
    <property type="term" value="F:zinc ion binding"/>
    <property type="evidence" value="ECO:0007669"/>
    <property type="project" value="UniProtKB-KW"/>
</dbReference>
<keyword evidence="1" id="KW-0064">Aspartyl protease</keyword>
<dbReference type="SUPFAM" id="SSF56672">
    <property type="entry name" value="DNA/RNA polymerases"/>
    <property type="match status" value="1"/>
</dbReference>
<evidence type="ECO:0000313" key="5">
    <source>
        <dbReference type="EMBL" id="SPC80771.1"/>
    </source>
</evidence>
<dbReference type="SUPFAM" id="SSF53098">
    <property type="entry name" value="Ribonuclease H-like"/>
    <property type="match status" value="1"/>
</dbReference>